<evidence type="ECO:0000313" key="3">
    <source>
        <dbReference type="Proteomes" id="UP000077667"/>
    </source>
</evidence>
<protein>
    <submittedName>
        <fullName evidence="2">Uncharacterized protein</fullName>
    </submittedName>
</protein>
<reference evidence="2 3" key="1">
    <citation type="submission" date="2016-05" db="EMBL/GenBank/DDBJ databases">
        <title>Niabella ginsenosidivorans BS26 whole genome sequencing.</title>
        <authorList>
            <person name="Im W.T."/>
            <person name="Siddiqi M.Z."/>
        </authorList>
    </citation>
    <scope>NUCLEOTIDE SEQUENCE [LARGE SCALE GENOMIC DNA]</scope>
    <source>
        <strain evidence="2 3">BS26</strain>
    </source>
</reference>
<gene>
    <name evidence="2" type="ORF">A8C56_06660</name>
</gene>
<dbReference type="EMBL" id="CP015772">
    <property type="protein sequence ID" value="ANH80699.1"/>
    <property type="molecule type" value="Genomic_DNA"/>
</dbReference>
<dbReference type="RefSeq" id="WP_067753634.1">
    <property type="nucleotide sequence ID" value="NZ_CP015772.1"/>
</dbReference>
<dbReference type="STRING" id="1176587.A8C56_06660"/>
<feature type="transmembrane region" description="Helical" evidence="1">
    <location>
        <begin position="6"/>
        <end position="23"/>
    </location>
</feature>
<dbReference type="AlphaFoldDB" id="A0A1A9I0U7"/>
<dbReference type="Proteomes" id="UP000077667">
    <property type="component" value="Chromosome"/>
</dbReference>
<sequence>MKTGTKIIIAIAGFIVFCAWITNQIDGIKKAKWLIRTWENKTPEGSIYETWNKTNNTEFAGKSYIVKEKDTIVFENIQRV</sequence>
<keyword evidence="1" id="KW-0472">Membrane</keyword>
<dbReference type="OrthoDB" id="5382295at2"/>
<accession>A0A1A9I0U7</accession>
<evidence type="ECO:0000313" key="2">
    <source>
        <dbReference type="EMBL" id="ANH80699.1"/>
    </source>
</evidence>
<dbReference type="KEGG" id="nia:A8C56_06660"/>
<keyword evidence="1" id="KW-0812">Transmembrane</keyword>
<proteinExistence type="predicted"/>
<keyword evidence="1" id="KW-1133">Transmembrane helix</keyword>
<organism evidence="2 3">
    <name type="scientific">Niabella ginsenosidivorans</name>
    <dbReference type="NCBI Taxonomy" id="1176587"/>
    <lineage>
        <taxon>Bacteria</taxon>
        <taxon>Pseudomonadati</taxon>
        <taxon>Bacteroidota</taxon>
        <taxon>Chitinophagia</taxon>
        <taxon>Chitinophagales</taxon>
        <taxon>Chitinophagaceae</taxon>
        <taxon>Niabella</taxon>
    </lineage>
</organism>
<name>A0A1A9I0U7_9BACT</name>
<keyword evidence="3" id="KW-1185">Reference proteome</keyword>
<evidence type="ECO:0000256" key="1">
    <source>
        <dbReference type="SAM" id="Phobius"/>
    </source>
</evidence>